<organism evidence="3 5">
    <name type="scientific">Thalassovita autumnalis</name>
    <dbReference type="NCBI Taxonomy" id="2072972"/>
    <lineage>
        <taxon>Bacteria</taxon>
        <taxon>Pseudomonadati</taxon>
        <taxon>Pseudomonadota</taxon>
        <taxon>Alphaproteobacteria</taxon>
        <taxon>Rhodobacterales</taxon>
        <taxon>Roseobacteraceae</taxon>
        <taxon>Thalassovita</taxon>
    </lineage>
</organism>
<keyword evidence="4" id="KW-1185">Reference proteome</keyword>
<dbReference type="PROSITE" id="PS50846">
    <property type="entry name" value="HMA_2"/>
    <property type="match status" value="1"/>
</dbReference>
<dbReference type="InterPro" id="IPR036163">
    <property type="entry name" value="HMA_dom_sf"/>
</dbReference>
<feature type="domain" description="HMA" evidence="1">
    <location>
        <begin position="1"/>
        <end position="63"/>
    </location>
</feature>
<reference evidence="3 5" key="2">
    <citation type="submission" date="2015-09" db="EMBL/GenBank/DDBJ databases">
        <authorList>
            <consortium name="Swine Surveillance"/>
        </authorList>
    </citation>
    <scope>NUCLEOTIDE SEQUENCE [LARGE SCALE GENOMIC DNA]</scope>
    <source>
        <strain evidence="3 5">5120</strain>
    </source>
</reference>
<dbReference type="EMBL" id="CYSB01000030">
    <property type="protein sequence ID" value="CUH67875.1"/>
    <property type="molecule type" value="Genomic_DNA"/>
</dbReference>
<accession>A0A0P1G879</accession>
<proteinExistence type="predicted"/>
<dbReference type="RefSeq" id="WP_082626153.1">
    <property type="nucleotide sequence ID" value="NZ_CYSB01000030.1"/>
</dbReference>
<evidence type="ECO:0000313" key="2">
    <source>
        <dbReference type="EMBL" id="CUH67875.1"/>
    </source>
</evidence>
<sequence>MLTFSVPGMSCGKCTAKIETAVQALDPTALLSFDLEAREVEIDSADPAAELLAAIAKAGFEAKAA</sequence>
<evidence type="ECO:0000313" key="3">
    <source>
        <dbReference type="EMBL" id="CUH70881.1"/>
    </source>
</evidence>
<dbReference type="Proteomes" id="UP000051086">
    <property type="component" value="Unassembled WGS sequence"/>
</dbReference>
<gene>
    <name evidence="2" type="ORF">TL5118_02380</name>
    <name evidence="3" type="ORF">TL5120_00661</name>
</gene>
<dbReference type="AlphaFoldDB" id="A0A0P1G879"/>
<dbReference type="Gene3D" id="3.30.70.100">
    <property type="match status" value="1"/>
</dbReference>
<dbReference type="SUPFAM" id="SSF55008">
    <property type="entry name" value="HMA, heavy metal-associated domain"/>
    <property type="match status" value="1"/>
</dbReference>
<reference evidence="2 4" key="1">
    <citation type="submission" date="2015-09" db="EMBL/GenBank/DDBJ databases">
        <authorList>
            <person name="Rodrigo-Torres L."/>
            <person name="Arahal D.R."/>
        </authorList>
    </citation>
    <scope>NUCLEOTIDE SEQUENCE [LARGE SCALE GENOMIC DNA]</scope>
    <source>
        <strain evidence="2 4">CECT 5118</strain>
    </source>
</reference>
<protein>
    <submittedName>
        <fullName evidence="3">Copper ion binding protein</fullName>
    </submittedName>
</protein>
<dbReference type="Proteomes" id="UP000051887">
    <property type="component" value="Unassembled WGS sequence"/>
</dbReference>
<dbReference type="GO" id="GO:0046872">
    <property type="term" value="F:metal ion binding"/>
    <property type="evidence" value="ECO:0007669"/>
    <property type="project" value="InterPro"/>
</dbReference>
<dbReference type="InterPro" id="IPR006121">
    <property type="entry name" value="HMA_dom"/>
</dbReference>
<dbReference type="EMBL" id="CYSC01000015">
    <property type="protein sequence ID" value="CUH70881.1"/>
    <property type="molecule type" value="Genomic_DNA"/>
</dbReference>
<evidence type="ECO:0000259" key="1">
    <source>
        <dbReference type="PROSITE" id="PS50846"/>
    </source>
</evidence>
<evidence type="ECO:0000313" key="5">
    <source>
        <dbReference type="Proteomes" id="UP000051887"/>
    </source>
</evidence>
<evidence type="ECO:0000313" key="4">
    <source>
        <dbReference type="Proteomes" id="UP000051086"/>
    </source>
</evidence>
<dbReference type="CDD" id="cd00371">
    <property type="entry name" value="HMA"/>
    <property type="match status" value="1"/>
</dbReference>
<dbReference type="Pfam" id="PF00403">
    <property type="entry name" value="HMA"/>
    <property type="match status" value="1"/>
</dbReference>
<name>A0A0P1G879_9RHOB</name>